<dbReference type="RefSeq" id="WP_158741782.1">
    <property type="nucleotide sequence ID" value="NZ_JAFBEP010000030.1"/>
</dbReference>
<evidence type="ECO:0000313" key="2">
    <source>
        <dbReference type="EMBL" id="KAE9628360.1"/>
    </source>
</evidence>
<feature type="transmembrane region" description="Helical" evidence="1">
    <location>
        <begin position="14"/>
        <end position="35"/>
    </location>
</feature>
<organism evidence="2 3">
    <name type="scientific">Defluviitalea raffinosedens</name>
    <dbReference type="NCBI Taxonomy" id="1450156"/>
    <lineage>
        <taxon>Bacteria</taxon>
        <taxon>Bacillati</taxon>
        <taxon>Bacillota</taxon>
        <taxon>Clostridia</taxon>
        <taxon>Lachnospirales</taxon>
        <taxon>Defluviitaleaceae</taxon>
        <taxon>Defluviitalea</taxon>
    </lineage>
</organism>
<dbReference type="Proteomes" id="UP000483018">
    <property type="component" value="Unassembled WGS sequence"/>
</dbReference>
<dbReference type="AlphaFoldDB" id="A0A7C8HCY5"/>
<accession>A0A7C8HCY5</accession>
<keyword evidence="1" id="KW-0472">Membrane</keyword>
<keyword evidence="1" id="KW-1133">Transmembrane helix</keyword>
<evidence type="ECO:0000256" key="1">
    <source>
        <dbReference type="SAM" id="Phobius"/>
    </source>
</evidence>
<dbReference type="EMBL" id="WSLF01000021">
    <property type="protein sequence ID" value="KAE9628360.1"/>
    <property type="molecule type" value="Genomic_DNA"/>
</dbReference>
<proteinExistence type="predicted"/>
<name>A0A7C8HCY5_9FIRM</name>
<dbReference type="OrthoDB" id="359931at2"/>
<keyword evidence="1" id="KW-0812">Transmembrane</keyword>
<evidence type="ECO:0000313" key="3">
    <source>
        <dbReference type="Proteomes" id="UP000483018"/>
    </source>
</evidence>
<dbReference type="Pfam" id="PF14014">
    <property type="entry name" value="DUF4230"/>
    <property type="match status" value="1"/>
</dbReference>
<protein>
    <submittedName>
        <fullName evidence="2">DUF4230 domain-containing protein</fullName>
    </submittedName>
</protein>
<sequence>MGELNPINTSKSKAILYVIVLSMAFVAVAGTFALFQKGHEKKENAQIITVSTLEKIIKVSELSTFTAVYNGIAEVKNNNNPDQTDYFVSYEARVNAGIDFDKIVITVDDEAKTIKVDIPDAYITDINVDISSLDFIFYNQQANRSTITQEAFKACEADVREESEKENAILKLAQQNAVNVIKALVNPIIEQLDANYTLVIE</sequence>
<keyword evidence="3" id="KW-1185">Reference proteome</keyword>
<gene>
    <name evidence="2" type="ORF">GND95_14120</name>
</gene>
<reference evidence="2 3" key="1">
    <citation type="submission" date="2019-12" db="EMBL/GenBank/DDBJ databases">
        <title>Defluviitalea raffinosedens, isolated from a biogas fermenter, genome sequencing and characterization.</title>
        <authorList>
            <person name="Rettenmaier R."/>
            <person name="Schneider M."/>
            <person name="Neuhaus K."/>
            <person name="Liebl W."/>
            <person name="Zverlov V."/>
        </authorList>
    </citation>
    <scope>NUCLEOTIDE SEQUENCE [LARGE SCALE GENOMIC DNA]</scope>
    <source>
        <strain evidence="2 3">249c-K6</strain>
    </source>
</reference>
<comment type="caution">
    <text evidence="2">The sequence shown here is derived from an EMBL/GenBank/DDBJ whole genome shotgun (WGS) entry which is preliminary data.</text>
</comment>
<dbReference type="InterPro" id="IPR025324">
    <property type="entry name" value="DUF4230"/>
</dbReference>